<organism evidence="1 2">
    <name type="scientific">Mycobacterium phage Cane17</name>
    <dbReference type="NCBI Taxonomy" id="2301548"/>
    <lineage>
        <taxon>Viruses</taxon>
        <taxon>Duplodnaviria</taxon>
        <taxon>Heunggongvirae</taxon>
        <taxon>Uroviricota</taxon>
        <taxon>Caudoviricetes</taxon>
        <taxon>Ceeclamvirinae</taxon>
        <taxon>Bixzunavirus</taxon>
        <taxon>Bixzunavirus cane17</taxon>
    </lineage>
</organism>
<proteinExistence type="predicted"/>
<sequence>MRVYVTTSHAAVLEVFVNERDAKVFKANYEDQHREETCHIQPRELRTDWRG</sequence>
<keyword evidence="2" id="KW-1185">Reference proteome</keyword>
<dbReference type="KEGG" id="vg:64764171"/>
<dbReference type="Proteomes" id="UP000263185">
    <property type="component" value="Segment"/>
</dbReference>
<reference evidence="1 2" key="1">
    <citation type="submission" date="2018-07" db="EMBL/GenBank/DDBJ databases">
        <authorList>
            <person name="Fast K.M."/>
            <person name="Castleberry S."/>
            <person name="Jones I.K."/>
            <person name="Larrimore J.D."/>
            <person name="Long C.A."/>
            <person name="Pritchett N.C."/>
            <person name="Keener T."/>
            <person name="Sandel M.W."/>
            <person name="Bollivar D.W."/>
            <person name="Garlena R.A."/>
            <person name="Russell D.A."/>
            <person name="Pope W.H."/>
            <person name="Jacobs-Sera D."/>
            <person name="Hatfull G.F."/>
        </authorList>
    </citation>
    <scope>NUCLEOTIDE SEQUENCE [LARGE SCALE GENOMIC DNA]</scope>
</reference>
<name>A0A346N901_9CAUD</name>
<dbReference type="GeneID" id="64764171"/>
<protein>
    <submittedName>
        <fullName evidence="1">Uncharacterized protein</fullName>
    </submittedName>
</protein>
<evidence type="ECO:0000313" key="1">
    <source>
        <dbReference type="EMBL" id="AXQ51786.1"/>
    </source>
</evidence>
<gene>
    <name evidence="1" type="primary">204</name>
    <name evidence="1" type="ORF">SEA_CANE17_204</name>
</gene>
<accession>A0A346N901</accession>
<evidence type="ECO:0000313" key="2">
    <source>
        <dbReference type="Proteomes" id="UP000263185"/>
    </source>
</evidence>
<dbReference type="RefSeq" id="YP_010057358.1">
    <property type="nucleotide sequence ID" value="NC_054716.1"/>
</dbReference>
<dbReference type="EMBL" id="MH697579">
    <property type="protein sequence ID" value="AXQ51786.1"/>
    <property type="molecule type" value="Genomic_DNA"/>
</dbReference>